<evidence type="ECO:0000313" key="2">
    <source>
        <dbReference type="EMBL" id="OQE39099.1"/>
    </source>
</evidence>
<dbReference type="AlphaFoldDB" id="A0A1V6ULK3"/>
<organism evidence="2 3">
    <name type="scientific">Penicillium coprophilum</name>
    <dbReference type="NCBI Taxonomy" id="36646"/>
    <lineage>
        <taxon>Eukaryota</taxon>
        <taxon>Fungi</taxon>
        <taxon>Dikarya</taxon>
        <taxon>Ascomycota</taxon>
        <taxon>Pezizomycotina</taxon>
        <taxon>Eurotiomycetes</taxon>
        <taxon>Eurotiomycetidae</taxon>
        <taxon>Eurotiales</taxon>
        <taxon>Aspergillaceae</taxon>
        <taxon>Penicillium</taxon>
    </lineage>
</organism>
<dbReference type="STRING" id="36646.A0A1V6ULK3"/>
<name>A0A1V6ULK3_9EURO</name>
<dbReference type="Proteomes" id="UP000191500">
    <property type="component" value="Unassembled WGS sequence"/>
</dbReference>
<protein>
    <submittedName>
        <fullName evidence="2">Uncharacterized protein</fullName>
    </submittedName>
</protein>
<evidence type="ECO:0000256" key="1">
    <source>
        <dbReference type="SAM" id="MobiDB-lite"/>
    </source>
</evidence>
<evidence type="ECO:0000313" key="3">
    <source>
        <dbReference type="Proteomes" id="UP000191500"/>
    </source>
</evidence>
<comment type="caution">
    <text evidence="2">The sequence shown here is derived from an EMBL/GenBank/DDBJ whole genome shotgun (WGS) entry which is preliminary data.</text>
</comment>
<dbReference type="EMBL" id="MDDG01000007">
    <property type="protein sequence ID" value="OQE39099.1"/>
    <property type="molecule type" value="Genomic_DNA"/>
</dbReference>
<reference evidence="3" key="1">
    <citation type="journal article" date="2017" name="Nat. Microbiol.">
        <title>Global analysis of biosynthetic gene clusters reveals vast potential of secondary metabolite production in Penicillium species.</title>
        <authorList>
            <person name="Nielsen J.C."/>
            <person name="Grijseels S."/>
            <person name="Prigent S."/>
            <person name="Ji B."/>
            <person name="Dainat J."/>
            <person name="Nielsen K.F."/>
            <person name="Frisvad J.C."/>
            <person name="Workman M."/>
            <person name="Nielsen J."/>
        </authorList>
    </citation>
    <scope>NUCLEOTIDE SEQUENCE [LARGE SCALE GENOMIC DNA]</scope>
    <source>
        <strain evidence="3">IBT 31321</strain>
    </source>
</reference>
<accession>A0A1V6ULK3</accession>
<sequence>MASSSHGAFDALCERMGGASISNKNGQHENPLSSTVVVPALSSLSPEPDGKDPFRRLPWFAMEDIILRLKDLSTLHQLCQASPAVADYLNHTPGFFPKVVEALMVCWYDGVDISPHPDTTVFYRTLVYLWWKEESVDTGGLVSSTQNPLPANFGEDKIYHINTSSLYGFDPRAWVGETPLPPETPPQCLRRLLSLSSRIRRDTHAFFHGCMYLISASNLQRLKYRKKPWPTNGTRPQGIPIRNPSANRWIISWVEEQRLVQALLKPYIFSELQRIVCQKRILNPDTTPDFAGGWLPHTTKYLKEGNVMAFWADFVEGLEEPAHLEQLASVISWLDEGRPMHGKPLKGKWEFATCCPLAHRYELTREERVCMGADPMKQRSATGSNWAQHCEFAPQSGIKEAGLRGKFRKFGVSFWHDETLTDLGLLLPHLTSETTCRDMAFRWTSLLQRRRRSYNSTNKLPTNRARPNQNKSSH</sequence>
<gene>
    <name evidence="2" type="ORF">PENCOP_c007G08968</name>
</gene>
<keyword evidence="3" id="KW-1185">Reference proteome</keyword>
<proteinExistence type="predicted"/>
<feature type="region of interest" description="Disordered" evidence="1">
    <location>
        <begin position="454"/>
        <end position="474"/>
    </location>
</feature>